<dbReference type="RefSeq" id="WP_103372189.1">
    <property type="nucleotide sequence ID" value="NZ_CBCRVO010000002.1"/>
</dbReference>
<dbReference type="PROSITE" id="PS00583">
    <property type="entry name" value="PFKB_KINASES_1"/>
    <property type="match status" value="1"/>
</dbReference>
<accession>A0A2K4FAV5</accession>
<dbReference type="InterPro" id="IPR011611">
    <property type="entry name" value="PfkB_dom"/>
</dbReference>
<comment type="similarity">
    <text evidence="6">Belongs to the carbohydrate kinase PfkB family. LacC subfamily.</text>
</comment>
<evidence type="ECO:0000256" key="3">
    <source>
        <dbReference type="ARBA" id="ARBA00022741"/>
    </source>
</evidence>
<dbReference type="NCBIfam" id="TIGR03168">
    <property type="entry name" value="1-PFK"/>
    <property type="match status" value="1"/>
</dbReference>
<dbReference type="PANTHER" id="PTHR46566:SF5">
    <property type="entry name" value="1-PHOSPHOFRUCTOKINASE"/>
    <property type="match status" value="1"/>
</dbReference>
<evidence type="ECO:0000313" key="9">
    <source>
        <dbReference type="Proteomes" id="UP000242712"/>
    </source>
</evidence>
<dbReference type="GO" id="GO:0005829">
    <property type="term" value="C:cytosol"/>
    <property type="evidence" value="ECO:0007669"/>
    <property type="project" value="TreeGrafter"/>
</dbReference>
<evidence type="ECO:0000256" key="6">
    <source>
        <dbReference type="PIRNR" id="PIRNR000535"/>
    </source>
</evidence>
<comment type="pathway">
    <text evidence="6">Carbohydrate metabolism; D-tagatose 6-phosphate degradation; D-glyceraldehyde 3-phosphate and glycerone phosphate from D-tagatose 6-phosphate: step 1/2.</text>
</comment>
<keyword evidence="4 8" id="KW-0418">Kinase</keyword>
<sequence length="311" mass="33965">MTIVTHTFNPSVDITYTVPDFHLGDVHRPTETIKNAGGKGINVSKVLAQLGADLHAYAYLGGANGRWIAGQLDRLDIPVSAVTIEGETRQCLAINDGQRQTEVLEKGPVISQVAQANYIDQLKSHVHPEVMTMSGSSPQFEGATALEHLREVLSTAQAQYTILDTRADDLKLALESGLPIHCIKPNEDEFAQLVGEHPDSEKNFYQLMKTHTLLKKIDVFLTLGARGAIIKLDNHIYRATVPTIQAVNAVGSGDSTVAGIAYGKTHFKQQPERLIRHALACGMSNAMQKETGRIDPAQVEHFATQIQVEMV</sequence>
<reference evidence="8 9" key="1">
    <citation type="submission" date="2017-08" db="EMBL/GenBank/DDBJ databases">
        <title>Draft genome sequences of 64 type strains of genus Staph aureus.</title>
        <authorList>
            <person name="Cole K."/>
            <person name="Golubchik T."/>
            <person name="Russell J."/>
            <person name="Foster D."/>
            <person name="Llewelyn M."/>
            <person name="Wilson D."/>
            <person name="Crook D."/>
            <person name="Paul J."/>
        </authorList>
    </citation>
    <scope>NUCLEOTIDE SEQUENCE [LARGE SCALE GENOMIC DNA]</scope>
    <source>
        <strain evidence="8 9">DSM 29875</strain>
    </source>
</reference>
<dbReference type="Gene3D" id="3.40.1190.20">
    <property type="match status" value="1"/>
</dbReference>
<gene>
    <name evidence="8" type="ORF">CD039_09990</name>
</gene>
<keyword evidence="6" id="KW-0423">Lactose metabolism</keyword>
<dbReference type="InterPro" id="IPR002173">
    <property type="entry name" value="Carboh/pur_kinase_PfkB_CS"/>
</dbReference>
<dbReference type="Proteomes" id="UP000242712">
    <property type="component" value="Unassembled WGS sequence"/>
</dbReference>
<evidence type="ECO:0000256" key="1">
    <source>
        <dbReference type="ARBA" id="ARBA00005380"/>
    </source>
</evidence>
<protein>
    <recommendedName>
        <fullName evidence="6">Tagatose-6-phosphate kinase</fullName>
        <ecNumber evidence="6">2.7.1.144</ecNumber>
    </recommendedName>
</protein>
<dbReference type="EMBL" id="PPPX01000016">
    <property type="protein sequence ID" value="POA08403.1"/>
    <property type="molecule type" value="Genomic_DNA"/>
</dbReference>
<dbReference type="GO" id="GO:2001059">
    <property type="term" value="P:D-tagatose 6-phosphate catabolic process"/>
    <property type="evidence" value="ECO:0007669"/>
    <property type="project" value="UniProtKB-UniPathway"/>
</dbReference>
<organism evidence="8 9">
    <name type="scientific">Staphylococcus argensis</name>
    <dbReference type="NCBI Taxonomy" id="1607738"/>
    <lineage>
        <taxon>Bacteria</taxon>
        <taxon>Bacillati</taxon>
        <taxon>Bacillota</taxon>
        <taxon>Bacilli</taxon>
        <taxon>Bacillales</taxon>
        <taxon>Staphylococcaceae</taxon>
        <taxon>Staphylococcus</taxon>
    </lineage>
</organism>
<feature type="domain" description="Carbohydrate kinase PfkB" evidence="7">
    <location>
        <begin position="9"/>
        <end position="292"/>
    </location>
</feature>
<evidence type="ECO:0000259" key="7">
    <source>
        <dbReference type="Pfam" id="PF00294"/>
    </source>
</evidence>
<dbReference type="GO" id="GO:0008443">
    <property type="term" value="F:phosphofructokinase activity"/>
    <property type="evidence" value="ECO:0007669"/>
    <property type="project" value="TreeGrafter"/>
</dbReference>
<dbReference type="InterPro" id="IPR029056">
    <property type="entry name" value="Ribokinase-like"/>
</dbReference>
<evidence type="ECO:0000313" key="8">
    <source>
        <dbReference type="EMBL" id="POA08403.1"/>
    </source>
</evidence>
<dbReference type="GO" id="GO:0009024">
    <property type="term" value="F:tagatose-6-phosphate kinase activity"/>
    <property type="evidence" value="ECO:0007669"/>
    <property type="project" value="UniProtKB-EC"/>
</dbReference>
<dbReference type="InterPro" id="IPR017583">
    <property type="entry name" value="Tagatose/fructose_Pkinase"/>
</dbReference>
<evidence type="ECO:0000256" key="4">
    <source>
        <dbReference type="ARBA" id="ARBA00022777"/>
    </source>
</evidence>
<name>A0A2K4FAV5_9STAP</name>
<keyword evidence="5 6" id="KW-0067">ATP-binding</keyword>
<dbReference type="PIRSF" id="PIRSF000535">
    <property type="entry name" value="1PFK/6PFK/LacC"/>
    <property type="match status" value="1"/>
</dbReference>
<dbReference type="AlphaFoldDB" id="A0A2K4FAV5"/>
<proteinExistence type="inferred from homology"/>
<dbReference type="EC" id="2.7.1.144" evidence="6"/>
<dbReference type="OrthoDB" id="9801219at2"/>
<dbReference type="Pfam" id="PF00294">
    <property type="entry name" value="PfkB"/>
    <property type="match status" value="1"/>
</dbReference>
<comment type="similarity">
    <text evidence="1">Belongs to the carbohydrate kinase pfkB family.</text>
</comment>
<dbReference type="SUPFAM" id="SSF53613">
    <property type="entry name" value="Ribokinase-like"/>
    <property type="match status" value="1"/>
</dbReference>
<dbReference type="PANTHER" id="PTHR46566">
    <property type="entry name" value="1-PHOSPHOFRUCTOKINASE-RELATED"/>
    <property type="match status" value="1"/>
</dbReference>
<dbReference type="GO" id="GO:0005524">
    <property type="term" value="F:ATP binding"/>
    <property type="evidence" value="ECO:0007669"/>
    <property type="project" value="UniProtKB-KW"/>
</dbReference>
<evidence type="ECO:0000256" key="5">
    <source>
        <dbReference type="ARBA" id="ARBA00022840"/>
    </source>
</evidence>
<keyword evidence="2 6" id="KW-0808">Transferase</keyword>
<keyword evidence="3 6" id="KW-0547">Nucleotide-binding</keyword>
<dbReference type="UniPathway" id="UPA00704">
    <property type="reaction ID" value="UER00715"/>
</dbReference>
<comment type="catalytic activity">
    <reaction evidence="6">
        <text>D-tagatofuranose 6-phosphate + ATP = D-tagatofuranose 1,6-bisphosphate + ADP + H(+)</text>
        <dbReference type="Rhea" id="RHEA:12420"/>
        <dbReference type="ChEBI" id="CHEBI:15378"/>
        <dbReference type="ChEBI" id="CHEBI:30616"/>
        <dbReference type="ChEBI" id="CHEBI:58694"/>
        <dbReference type="ChEBI" id="CHEBI:58695"/>
        <dbReference type="ChEBI" id="CHEBI:456216"/>
        <dbReference type="EC" id="2.7.1.144"/>
    </reaction>
</comment>
<evidence type="ECO:0000256" key="2">
    <source>
        <dbReference type="ARBA" id="ARBA00022679"/>
    </source>
</evidence>
<keyword evidence="9" id="KW-1185">Reference proteome</keyword>
<dbReference type="GO" id="GO:0005988">
    <property type="term" value="P:lactose metabolic process"/>
    <property type="evidence" value="ECO:0007669"/>
    <property type="project" value="UniProtKB-KW"/>
</dbReference>
<comment type="caution">
    <text evidence="8">The sequence shown here is derived from an EMBL/GenBank/DDBJ whole genome shotgun (WGS) entry which is preliminary data.</text>
</comment>
<dbReference type="GeneID" id="98298673"/>